<protein>
    <submittedName>
        <fullName evidence="3">Helix-hairpin-helix domain-containing protein</fullName>
    </submittedName>
</protein>
<dbReference type="RefSeq" id="WP_284062664.1">
    <property type="nucleotide sequence ID" value="NZ_CP126158.1"/>
</dbReference>
<evidence type="ECO:0000313" key="4">
    <source>
        <dbReference type="Proteomes" id="UP001596443"/>
    </source>
</evidence>
<reference evidence="3 4" key="1">
    <citation type="journal article" date="2019" name="Int. J. Syst. Evol. Microbiol.">
        <title>The Global Catalogue of Microorganisms (GCM) 10K type strain sequencing project: providing services to taxonomists for standard genome sequencing and annotation.</title>
        <authorList>
            <consortium name="The Broad Institute Genomics Platform"/>
            <consortium name="The Broad Institute Genome Sequencing Center for Infectious Disease"/>
            <person name="Wu L."/>
            <person name="Ma J."/>
        </authorList>
    </citation>
    <scope>NUCLEOTIDE SEQUENCE [LARGE SCALE GENOMIC DNA]</scope>
    <source>
        <strain evidence="3 4">SYNS20</strain>
    </source>
</reference>
<gene>
    <name evidence="3" type="ORF">ACFQFD_07605</name>
</gene>
<dbReference type="Pfam" id="PF14520">
    <property type="entry name" value="HHH_5"/>
    <property type="match status" value="1"/>
</dbReference>
<dbReference type="EMBL" id="JBHSWX010000012">
    <property type="protein sequence ID" value="MFC6785843.1"/>
    <property type="molecule type" value="Genomic_DNA"/>
</dbReference>
<keyword evidence="4" id="KW-1185">Reference proteome</keyword>
<evidence type="ECO:0000256" key="1">
    <source>
        <dbReference type="SAM" id="MobiDB-lite"/>
    </source>
</evidence>
<sequence>MGPATAEALADAPFDAAAVREKAVSYRMLTDAGVNPGVAARIRREHSLAWSFESEGEDLARRSTQVRGLGDAERAWVAASSGDWQGADAGASDAADGGGGSNGDGDDGADRAEPADAGVADDEATDDGVTAERAWVAASARGDAPGTKTDGSGDPVAAESAWRERSRPTPVGAVEGVDDGDAADLAEAGITSARALAVADPAEVAEALGRDEARVAELCEAATEHVD</sequence>
<dbReference type="InterPro" id="IPR055832">
    <property type="entry name" value="DUF7409"/>
</dbReference>
<dbReference type="SUPFAM" id="SSF47794">
    <property type="entry name" value="Rad51 N-terminal domain-like"/>
    <property type="match status" value="1"/>
</dbReference>
<dbReference type="Proteomes" id="UP001596443">
    <property type="component" value="Unassembled WGS sequence"/>
</dbReference>
<feature type="compositionally biased region" description="Low complexity" evidence="1">
    <location>
        <begin position="78"/>
        <end position="95"/>
    </location>
</feature>
<dbReference type="AlphaFoldDB" id="A0ABD5TCT7"/>
<proteinExistence type="predicted"/>
<name>A0ABD5TCT7_9EURY</name>
<feature type="region of interest" description="Disordered" evidence="1">
    <location>
        <begin position="50"/>
        <end position="177"/>
    </location>
</feature>
<evidence type="ECO:0000259" key="2">
    <source>
        <dbReference type="Pfam" id="PF24158"/>
    </source>
</evidence>
<dbReference type="InterPro" id="IPR010995">
    <property type="entry name" value="DNA_repair_Rad51/TF_NusA_a-hlx"/>
</dbReference>
<organism evidence="3 4">
    <name type="scientific">Halobaculum halobium</name>
    <dbReference type="NCBI Taxonomy" id="3032281"/>
    <lineage>
        <taxon>Archaea</taxon>
        <taxon>Methanobacteriati</taxon>
        <taxon>Methanobacteriota</taxon>
        <taxon>Stenosarchaea group</taxon>
        <taxon>Halobacteria</taxon>
        <taxon>Halobacteriales</taxon>
        <taxon>Haloferacaceae</taxon>
        <taxon>Halobaculum</taxon>
    </lineage>
</organism>
<comment type="caution">
    <text evidence="3">The sequence shown here is derived from an EMBL/GenBank/DDBJ whole genome shotgun (WGS) entry which is preliminary data.</text>
</comment>
<dbReference type="Gene3D" id="1.10.150.20">
    <property type="entry name" value="5' to 3' exonuclease, C-terminal subdomain"/>
    <property type="match status" value="1"/>
</dbReference>
<dbReference type="GeneID" id="81208902"/>
<feature type="domain" description="DUF7409" evidence="2">
    <location>
        <begin position="2"/>
        <end position="44"/>
    </location>
</feature>
<dbReference type="Pfam" id="PF24158">
    <property type="entry name" value="DUF7409"/>
    <property type="match status" value="1"/>
</dbReference>
<accession>A0ABD5TCT7</accession>
<evidence type="ECO:0000313" key="3">
    <source>
        <dbReference type="EMBL" id="MFC6785843.1"/>
    </source>
</evidence>